<name>A0A0F6WDE3_9CAUD</name>
<proteinExistence type="predicted"/>
<protein>
    <submittedName>
        <fullName evidence="2">Uncharacterized protein</fullName>
    </submittedName>
</protein>
<organism evidence="2 3">
    <name type="scientific">Pseudomonas phage DL62</name>
    <dbReference type="NCBI Taxonomy" id="1640972"/>
    <lineage>
        <taxon>Viruses</taxon>
        <taxon>Duplodnaviria</taxon>
        <taxon>Heunggongvirae</taxon>
        <taxon>Uroviricota</taxon>
        <taxon>Caudoviricetes</taxon>
        <taxon>Autographivirales</taxon>
        <taxon>Autoscriptoviridae</taxon>
        <taxon>Krylovirinae</taxon>
        <taxon>Phikmvvirus</taxon>
        <taxon>Phikmvvirus DL62</taxon>
    </lineage>
</organism>
<dbReference type="RefSeq" id="YP_009201866.1">
    <property type="nucleotide sequence ID" value="NC_028836.1"/>
</dbReference>
<keyword evidence="1" id="KW-0812">Transmembrane</keyword>
<dbReference type="EMBL" id="KR054031">
    <property type="protein sequence ID" value="AKF13926.1"/>
    <property type="molecule type" value="Genomic_DNA"/>
</dbReference>
<evidence type="ECO:0000256" key="1">
    <source>
        <dbReference type="SAM" id="Phobius"/>
    </source>
</evidence>
<feature type="transmembrane region" description="Helical" evidence="1">
    <location>
        <begin position="7"/>
        <end position="31"/>
    </location>
</feature>
<evidence type="ECO:0000313" key="2">
    <source>
        <dbReference type="EMBL" id="AKF13926.1"/>
    </source>
</evidence>
<evidence type="ECO:0000313" key="3">
    <source>
        <dbReference type="Proteomes" id="UP000201258"/>
    </source>
</evidence>
<dbReference type="GeneID" id="26629126"/>
<accession>A0A0F6WDE3</accession>
<dbReference type="OrthoDB" id="25754at10239"/>
<dbReference type="Proteomes" id="UP000201258">
    <property type="component" value="Segment"/>
</dbReference>
<keyword evidence="3" id="KW-1185">Reference proteome</keyword>
<feature type="transmembrane region" description="Helical" evidence="1">
    <location>
        <begin position="51"/>
        <end position="68"/>
    </location>
</feature>
<keyword evidence="1" id="KW-1133">Transmembrane helix</keyword>
<dbReference type="KEGG" id="vg:26629126"/>
<keyword evidence="1" id="KW-0472">Membrane</keyword>
<sequence length="86" mass="9453">MSDALILIAILAGAYIPVGALVLALYCLVVSPPFENPTEEQFEDACLAGCIWPLLIVVMIYQVVRGFLQGVRGGLYRHLFNKSTRN</sequence>
<reference evidence="2 3" key="1">
    <citation type="journal article" date="2016" name="Microb. Biotechnol.">
        <title>A novel bacteriophage cocktail reduces and disperses Pseudomonas aeruginosa biofilms under static and flow conditions.</title>
        <authorList>
            <person name="Alves D.R."/>
            <person name="Perez-Esteban P."/>
            <person name="Kot W."/>
            <person name="Bean J.E."/>
            <person name="Arnot T."/>
            <person name="Hansen L.H."/>
            <person name="Enright M.C."/>
            <person name="Jenkins A.T."/>
        </authorList>
    </citation>
    <scope>NUCLEOTIDE SEQUENCE [LARGE SCALE GENOMIC DNA]</scope>
</reference>